<dbReference type="CDD" id="cd03801">
    <property type="entry name" value="GT4_PimA-like"/>
    <property type="match status" value="1"/>
</dbReference>
<sequence>MKLAIVRQKYTPFGGAERFVERAIAGLKARHVDVDIIARQWTTPTASTTETPPAGHRVNPFYIGRTWRDWSFARGVQKIIASGEYDLVQSHERIPGCHIYRAGDGVHATWLALRAASRSKIARLTEWLSPWHRYMLRAEAAMFRHPNLGAVICNSYMVRDDVAQRFDIPLEKLPVIYNGVDLEHFHPRLRTEYRATMRTKVGAGDTAPVVLFVGSGFERKGLPSLLDAFALLPSSSAQLWVVGYDKSALAMQHKAEKLGLARRVRFWGPQKDVRPFYGAADIFALPTLYDPFPNAALEALACGLPLITTTSCGAAELVTTANGVVVRAHHPESLAAAINTLCETGRAATMQTAARSSVSALDLTRMAEKLTALYTRILQEKTSR</sequence>
<organism evidence="3 4">
    <name type="scientific">Rugosibacter aromaticivorans</name>
    <dbReference type="NCBI Taxonomy" id="1565605"/>
    <lineage>
        <taxon>Bacteria</taxon>
        <taxon>Pseudomonadati</taxon>
        <taxon>Pseudomonadota</taxon>
        <taxon>Betaproteobacteria</taxon>
        <taxon>Nitrosomonadales</taxon>
        <taxon>Sterolibacteriaceae</taxon>
        <taxon>Rugosibacter</taxon>
    </lineage>
</organism>
<feature type="domain" description="Glycosyl transferase family 1" evidence="1">
    <location>
        <begin position="196"/>
        <end position="345"/>
    </location>
</feature>
<evidence type="ECO:0008006" key="5">
    <source>
        <dbReference type="Google" id="ProtNLM"/>
    </source>
</evidence>
<dbReference type="SUPFAM" id="SSF53756">
    <property type="entry name" value="UDP-Glycosyltransferase/glycogen phosphorylase"/>
    <property type="match status" value="1"/>
</dbReference>
<dbReference type="RefSeq" id="WP_202635588.1">
    <property type="nucleotide sequence ID" value="NZ_CP010554.1"/>
</dbReference>
<keyword evidence="4" id="KW-1185">Reference proteome</keyword>
<evidence type="ECO:0000259" key="2">
    <source>
        <dbReference type="Pfam" id="PF13439"/>
    </source>
</evidence>
<dbReference type="GO" id="GO:0016757">
    <property type="term" value="F:glycosyltransferase activity"/>
    <property type="evidence" value="ECO:0007669"/>
    <property type="project" value="TreeGrafter"/>
</dbReference>
<dbReference type="InterPro" id="IPR028098">
    <property type="entry name" value="Glyco_trans_4-like_N"/>
</dbReference>
<dbReference type="EMBL" id="CP010554">
    <property type="protein sequence ID" value="AJP47403.1"/>
    <property type="molecule type" value="Genomic_DNA"/>
</dbReference>
<dbReference type="Proteomes" id="UP000061603">
    <property type="component" value="Chromosome"/>
</dbReference>
<dbReference type="KEGG" id="rbu:PG1C_00930"/>
<dbReference type="HOGENOM" id="CLU_009583_44_1_4"/>
<dbReference type="PATRIC" id="fig|1565605.3.peg.196"/>
<name>A0A0C5J6Q2_9PROT</name>
<dbReference type="PANTHER" id="PTHR12526">
    <property type="entry name" value="GLYCOSYLTRANSFERASE"/>
    <property type="match status" value="1"/>
</dbReference>
<dbReference type="Pfam" id="PF13439">
    <property type="entry name" value="Glyco_transf_4"/>
    <property type="match status" value="1"/>
</dbReference>
<protein>
    <recommendedName>
        <fullName evidence="5">Glycosyl transferase family 1</fullName>
    </recommendedName>
</protein>
<proteinExistence type="predicted"/>
<dbReference type="InterPro" id="IPR001296">
    <property type="entry name" value="Glyco_trans_1"/>
</dbReference>
<dbReference type="PANTHER" id="PTHR12526:SF623">
    <property type="entry name" value="WABG"/>
    <property type="match status" value="1"/>
</dbReference>
<reference evidence="3 4" key="1">
    <citation type="journal article" date="2015" name="Genome Announc.">
        <title>Complete Genome Sequence of a Novel Bacterium within the Family Rhodocyclaceae That Degrades Polycyclic Aromatic Hydrocarbons.</title>
        <authorList>
            <person name="Singleton D.R."/>
            <person name="Dickey A.N."/>
            <person name="Scholl E.H."/>
            <person name="Wright F.A."/>
            <person name="Aitken M.D."/>
        </authorList>
    </citation>
    <scope>NUCLEOTIDE SEQUENCE [LARGE SCALE GENOMIC DNA]</scope>
    <source>
        <strain evidence="4">PG1-Ca6</strain>
    </source>
</reference>
<dbReference type="AlphaFoldDB" id="A0A0C5J6Q2"/>
<evidence type="ECO:0000259" key="1">
    <source>
        <dbReference type="Pfam" id="PF00534"/>
    </source>
</evidence>
<dbReference type="Gene3D" id="3.40.50.2000">
    <property type="entry name" value="Glycogen Phosphorylase B"/>
    <property type="match status" value="2"/>
</dbReference>
<feature type="domain" description="Glycosyltransferase subfamily 4-like N-terminal" evidence="2">
    <location>
        <begin position="13"/>
        <end position="183"/>
    </location>
</feature>
<evidence type="ECO:0000313" key="4">
    <source>
        <dbReference type="Proteomes" id="UP000061603"/>
    </source>
</evidence>
<dbReference type="Pfam" id="PF00534">
    <property type="entry name" value="Glycos_transf_1"/>
    <property type="match status" value="1"/>
</dbReference>
<evidence type="ECO:0000313" key="3">
    <source>
        <dbReference type="EMBL" id="AJP47403.1"/>
    </source>
</evidence>
<gene>
    <name evidence="3" type="ORF">PG1C_00930</name>
</gene>
<accession>A0A0C5J6Q2</accession>
<dbReference type="STRING" id="1565605.PG1C_00930"/>